<proteinExistence type="predicted"/>
<gene>
    <name evidence="1" type="ORF">J2851_003179</name>
</gene>
<dbReference type="Gene3D" id="3.40.630.30">
    <property type="match status" value="1"/>
</dbReference>
<protein>
    <recommendedName>
        <fullName evidence="3">N-acetyltransferase domain-containing protein</fullName>
    </recommendedName>
</protein>
<organism evidence="1 2">
    <name type="scientific">Azospirillum rugosum</name>
    <dbReference type="NCBI Taxonomy" id="416170"/>
    <lineage>
        <taxon>Bacteria</taxon>
        <taxon>Pseudomonadati</taxon>
        <taxon>Pseudomonadota</taxon>
        <taxon>Alphaproteobacteria</taxon>
        <taxon>Rhodospirillales</taxon>
        <taxon>Azospirillaceae</taxon>
        <taxon>Azospirillum</taxon>
    </lineage>
</organism>
<evidence type="ECO:0000313" key="1">
    <source>
        <dbReference type="EMBL" id="MBP2293396.1"/>
    </source>
</evidence>
<keyword evidence="2" id="KW-1185">Reference proteome</keyword>
<comment type="caution">
    <text evidence="1">The sequence shown here is derived from an EMBL/GenBank/DDBJ whole genome shotgun (WGS) entry which is preliminary data.</text>
</comment>
<dbReference type="InterPro" id="IPR016181">
    <property type="entry name" value="Acyl_CoA_acyltransferase"/>
</dbReference>
<dbReference type="SUPFAM" id="SSF55729">
    <property type="entry name" value="Acyl-CoA N-acyltransferases (Nat)"/>
    <property type="match status" value="1"/>
</dbReference>
<dbReference type="EMBL" id="JAGINP010000010">
    <property type="protein sequence ID" value="MBP2293396.1"/>
    <property type="molecule type" value="Genomic_DNA"/>
</dbReference>
<dbReference type="PANTHER" id="PTHR41368">
    <property type="entry name" value="PROTEIN YGHO"/>
    <property type="match status" value="1"/>
</dbReference>
<accession>A0ABS4SLG5</accession>
<dbReference type="RefSeq" id="WP_209767321.1">
    <property type="nucleotide sequence ID" value="NZ_JAGINP010000010.1"/>
</dbReference>
<reference evidence="1 2" key="1">
    <citation type="submission" date="2021-03" db="EMBL/GenBank/DDBJ databases">
        <title>Genomic Encyclopedia of Type Strains, Phase III (KMG-III): the genomes of soil and plant-associated and newly described type strains.</title>
        <authorList>
            <person name="Whitman W."/>
        </authorList>
    </citation>
    <scope>NUCLEOTIDE SEQUENCE [LARGE SCALE GENOMIC DNA]</scope>
    <source>
        <strain evidence="1 2">IMMIB AFH-6</strain>
    </source>
</reference>
<dbReference type="PANTHER" id="PTHR41368:SF1">
    <property type="entry name" value="PROTEIN YGHO"/>
    <property type="match status" value="1"/>
</dbReference>
<sequence>MTDYLDHPLATAVPERPAATDVEIVSATGRAAMERFIRLPFDLHRDDPLWVPPLLMERRAALSPKGNPFFRHADAAFWIARRQGRDVGRISAQIDRLAGAGTGHFGMLAAVDDAAVVAALTETAERWLRARAVGRVLGPFNLSINEETGLLVDGFDTPPMLMMGHDRPHLGPLLERAGYTKAKDVLAYLTDDPELPAGIKAILDRPLPPNVRVRRLRMADYRREVGTLTDIFNDAWSGNWGFVPLTPDEVDHMARQMKPLIDERLVWFAEVDGEPAAFAVCLPNLNEAIHDLNGRLLPVGWAKLLWRLKVSGVRSARVPLMGVRRKHAGSMMGSLLAFLIMAAIRREAAALGLHRIEMSWVLEDNRPMRRIAEAVGGRAYKTYRIYGKAL</sequence>
<dbReference type="Proteomes" id="UP000781958">
    <property type="component" value="Unassembled WGS sequence"/>
</dbReference>
<evidence type="ECO:0008006" key="3">
    <source>
        <dbReference type="Google" id="ProtNLM"/>
    </source>
</evidence>
<dbReference type="InterPro" id="IPR039968">
    <property type="entry name" value="BcerS-like"/>
</dbReference>
<evidence type="ECO:0000313" key="2">
    <source>
        <dbReference type="Proteomes" id="UP000781958"/>
    </source>
</evidence>
<name>A0ABS4SLG5_9PROT</name>